<dbReference type="Proteomes" id="UP001243623">
    <property type="component" value="Chromosome"/>
</dbReference>
<gene>
    <name evidence="1" type="ORF">P3F81_03260</name>
</gene>
<dbReference type="EMBL" id="CP120678">
    <property type="protein sequence ID" value="WIW71346.1"/>
    <property type="molecule type" value="Genomic_DNA"/>
</dbReference>
<dbReference type="InterPro" id="IPR038705">
    <property type="entry name" value="YabP_sf"/>
</dbReference>
<protein>
    <submittedName>
        <fullName evidence="1">YabP/YqfC family sporulation protein</fullName>
    </submittedName>
</protein>
<dbReference type="AlphaFoldDB" id="A0A9Y2AK32"/>
<dbReference type="Gene3D" id="2.60.40.2000">
    <property type="match status" value="1"/>
</dbReference>
<evidence type="ECO:0000313" key="1">
    <source>
        <dbReference type="EMBL" id="WIW71346.1"/>
    </source>
</evidence>
<dbReference type="Pfam" id="PF07873">
    <property type="entry name" value="YabP"/>
    <property type="match status" value="1"/>
</dbReference>
<accession>A0A9Y2AK32</accession>
<dbReference type="KEGG" id="sgbi:P3F81_03260"/>
<organism evidence="1 2">
    <name type="scientific">Selenobaculum gibii</name>
    <dbReference type="NCBI Taxonomy" id="3054208"/>
    <lineage>
        <taxon>Bacteria</taxon>
        <taxon>Bacillati</taxon>
        <taxon>Bacillota</taxon>
        <taxon>Negativicutes</taxon>
        <taxon>Selenomonadales</taxon>
        <taxon>Selenomonadaceae</taxon>
        <taxon>Selenobaculum</taxon>
    </lineage>
</organism>
<dbReference type="RefSeq" id="WP_147667666.1">
    <property type="nucleotide sequence ID" value="NZ_CP120678.1"/>
</dbReference>
<name>A0A9Y2AK32_9FIRM</name>
<evidence type="ECO:0000313" key="2">
    <source>
        <dbReference type="Proteomes" id="UP001243623"/>
    </source>
</evidence>
<proteinExistence type="predicted"/>
<keyword evidence="2" id="KW-1185">Reference proteome</keyword>
<sequence>MNTDKTPVWRHQVTLVDRNELIIDGATSLGSYDEKEISMDTESGMLNVRGEGMTVKELNLEEGKIVVEGKIKSIGYEENNKERRGLLNRLLK</sequence>
<reference evidence="1" key="1">
    <citation type="submission" date="2023-03" db="EMBL/GenBank/DDBJ databases">
        <title>Selenobaculum gbiensis gen. nov. sp. nov., a new bacterium isolated from the gut microbiota of IBD patient.</title>
        <authorList>
            <person name="Yeo S."/>
            <person name="Park H."/>
            <person name="Huh C.S."/>
        </authorList>
    </citation>
    <scope>NUCLEOTIDE SEQUENCE</scope>
    <source>
        <strain evidence="1">ICN-92133</strain>
    </source>
</reference>
<dbReference type="InterPro" id="IPR022476">
    <property type="entry name" value="Spore_YabP/YqfC"/>
</dbReference>